<evidence type="ECO:0000259" key="1">
    <source>
        <dbReference type="PROSITE" id="PS50943"/>
    </source>
</evidence>
<dbReference type="Pfam" id="PF13560">
    <property type="entry name" value="HTH_31"/>
    <property type="match status" value="1"/>
</dbReference>
<dbReference type="InterPro" id="IPR001387">
    <property type="entry name" value="Cro/C1-type_HTH"/>
</dbReference>
<dbReference type="PROSITE" id="PS50943">
    <property type="entry name" value="HTH_CROC1"/>
    <property type="match status" value="1"/>
</dbReference>
<dbReference type="CDD" id="cd00093">
    <property type="entry name" value="HTH_XRE"/>
    <property type="match status" value="1"/>
</dbReference>
<proteinExistence type="predicted"/>
<dbReference type="RefSeq" id="WP_311670690.1">
    <property type="nucleotide sequence ID" value="NZ_JAVREO010000029.1"/>
</dbReference>
<organism evidence="2 3">
    <name type="scientific">Streptomyces chisholmiae</name>
    <dbReference type="NCBI Taxonomy" id="3075540"/>
    <lineage>
        <taxon>Bacteria</taxon>
        <taxon>Bacillati</taxon>
        <taxon>Actinomycetota</taxon>
        <taxon>Actinomycetes</taxon>
        <taxon>Kitasatosporales</taxon>
        <taxon>Streptomycetaceae</taxon>
        <taxon>Streptomyces</taxon>
    </lineage>
</organism>
<evidence type="ECO:0000313" key="2">
    <source>
        <dbReference type="EMBL" id="MDT0270625.1"/>
    </source>
</evidence>
<dbReference type="Gene3D" id="1.10.260.40">
    <property type="entry name" value="lambda repressor-like DNA-binding domains"/>
    <property type="match status" value="1"/>
</dbReference>
<accession>A0ABU2K047</accession>
<name>A0ABU2K047_9ACTN</name>
<evidence type="ECO:0000313" key="3">
    <source>
        <dbReference type="Proteomes" id="UP001183410"/>
    </source>
</evidence>
<dbReference type="SUPFAM" id="SSF47413">
    <property type="entry name" value="lambda repressor-like DNA-binding domains"/>
    <property type="match status" value="1"/>
</dbReference>
<protein>
    <submittedName>
        <fullName evidence="2">Helix-turn-helix domain-containing protein</fullName>
    </submittedName>
</protein>
<sequence length="160" mass="16950">MTADWSRLAAKIKTRRRELDLTQAGLAQRAGVSESSVYLVEGGRERKRLPTTMPAIEAALGWDSGSAEAILGGGEPATVASPAAGTVGGGELADGMPLRLRHELRQGHVVDSAVVDRPGAGRFIVVWKTDDAASEPTDEDLAEWSRIHRALHGIDGESSN</sequence>
<dbReference type="EMBL" id="JAVREO010000029">
    <property type="protein sequence ID" value="MDT0270625.1"/>
    <property type="molecule type" value="Genomic_DNA"/>
</dbReference>
<gene>
    <name evidence="2" type="ORF">RM844_30565</name>
</gene>
<dbReference type="Proteomes" id="UP001183410">
    <property type="component" value="Unassembled WGS sequence"/>
</dbReference>
<dbReference type="InterPro" id="IPR010982">
    <property type="entry name" value="Lambda_DNA-bd_dom_sf"/>
</dbReference>
<reference evidence="3" key="1">
    <citation type="submission" date="2023-07" db="EMBL/GenBank/DDBJ databases">
        <title>30 novel species of actinomycetes from the DSMZ collection.</title>
        <authorList>
            <person name="Nouioui I."/>
        </authorList>
    </citation>
    <scope>NUCLEOTIDE SEQUENCE [LARGE SCALE GENOMIC DNA]</scope>
    <source>
        <strain evidence="3">DSM 44915</strain>
    </source>
</reference>
<feature type="domain" description="HTH cro/C1-type" evidence="1">
    <location>
        <begin position="12"/>
        <end position="44"/>
    </location>
</feature>
<keyword evidence="3" id="KW-1185">Reference proteome</keyword>
<comment type="caution">
    <text evidence="2">The sequence shown here is derived from an EMBL/GenBank/DDBJ whole genome shotgun (WGS) entry which is preliminary data.</text>
</comment>